<keyword evidence="1" id="KW-0472">Membrane</keyword>
<organism evidence="3 4">
    <name type="scientific">Colocasia esculenta</name>
    <name type="common">Wild taro</name>
    <name type="synonym">Arum esculentum</name>
    <dbReference type="NCBI Taxonomy" id="4460"/>
    <lineage>
        <taxon>Eukaryota</taxon>
        <taxon>Viridiplantae</taxon>
        <taxon>Streptophyta</taxon>
        <taxon>Embryophyta</taxon>
        <taxon>Tracheophyta</taxon>
        <taxon>Spermatophyta</taxon>
        <taxon>Magnoliopsida</taxon>
        <taxon>Liliopsida</taxon>
        <taxon>Araceae</taxon>
        <taxon>Aroideae</taxon>
        <taxon>Colocasieae</taxon>
        <taxon>Colocasia</taxon>
    </lineage>
</organism>
<gene>
    <name evidence="3" type="ORF">Taro_016735</name>
</gene>
<evidence type="ECO:0000313" key="3">
    <source>
        <dbReference type="EMBL" id="MQL84234.1"/>
    </source>
</evidence>
<dbReference type="Proteomes" id="UP000652761">
    <property type="component" value="Unassembled WGS sequence"/>
</dbReference>
<evidence type="ECO:0000256" key="1">
    <source>
        <dbReference type="SAM" id="Phobius"/>
    </source>
</evidence>
<proteinExistence type="predicted"/>
<keyword evidence="4" id="KW-1185">Reference proteome</keyword>
<sequence length="131" mass="13593">MGPQLGQATVLCAFLWFSVAALSRSSREAEAGARLASRGSGWCVLLLAASGGGLVVVVVTVFPHDVFKVPAALADEGLVISTGPRSRGSPPYSLQLGARCRGSSVSDGLRRRLWRHVLSAAVRASVVSSCT</sequence>
<evidence type="ECO:0000256" key="2">
    <source>
        <dbReference type="SAM" id="SignalP"/>
    </source>
</evidence>
<keyword evidence="2" id="KW-0732">Signal</keyword>
<dbReference type="AlphaFoldDB" id="A0A843UR35"/>
<protein>
    <submittedName>
        <fullName evidence="3">Uncharacterized protein</fullName>
    </submittedName>
</protein>
<name>A0A843UR35_COLES</name>
<evidence type="ECO:0000313" key="4">
    <source>
        <dbReference type="Proteomes" id="UP000652761"/>
    </source>
</evidence>
<dbReference type="EMBL" id="NMUH01000748">
    <property type="protein sequence ID" value="MQL84234.1"/>
    <property type="molecule type" value="Genomic_DNA"/>
</dbReference>
<keyword evidence="1" id="KW-0812">Transmembrane</keyword>
<keyword evidence="1" id="KW-1133">Transmembrane helix</keyword>
<comment type="caution">
    <text evidence="3">The sequence shown here is derived from an EMBL/GenBank/DDBJ whole genome shotgun (WGS) entry which is preliminary data.</text>
</comment>
<reference evidence="3" key="1">
    <citation type="submission" date="2017-07" db="EMBL/GenBank/DDBJ databases">
        <title>Taro Niue Genome Assembly and Annotation.</title>
        <authorList>
            <person name="Atibalentja N."/>
            <person name="Keating K."/>
            <person name="Fields C.J."/>
        </authorList>
    </citation>
    <scope>NUCLEOTIDE SEQUENCE</scope>
    <source>
        <strain evidence="3">Niue_2</strain>
        <tissue evidence="3">Leaf</tissue>
    </source>
</reference>
<feature type="signal peptide" evidence="2">
    <location>
        <begin position="1"/>
        <end position="20"/>
    </location>
</feature>
<feature type="transmembrane region" description="Helical" evidence="1">
    <location>
        <begin position="39"/>
        <end position="62"/>
    </location>
</feature>
<accession>A0A843UR35</accession>
<feature type="chain" id="PRO_5032444947" evidence="2">
    <location>
        <begin position="21"/>
        <end position="131"/>
    </location>
</feature>